<evidence type="ECO:0000313" key="2">
    <source>
        <dbReference type="Proteomes" id="UP000437638"/>
    </source>
</evidence>
<organism evidence="1 2">
    <name type="scientific">Vreelandella zhuhanensis</name>
    <dbReference type="NCBI Taxonomy" id="2684210"/>
    <lineage>
        <taxon>Bacteria</taxon>
        <taxon>Pseudomonadati</taxon>
        <taxon>Pseudomonadota</taxon>
        <taxon>Gammaproteobacteria</taxon>
        <taxon>Oceanospirillales</taxon>
        <taxon>Halomonadaceae</taxon>
        <taxon>Vreelandella</taxon>
    </lineage>
</organism>
<name>A0A7X3GY65_9GAMM</name>
<dbReference type="InterPro" id="IPR036102">
    <property type="entry name" value="OsmC/Ohrsf"/>
</dbReference>
<accession>A0A7X3GY65</accession>
<dbReference type="Gene3D" id="3.30.300.20">
    <property type="match status" value="1"/>
</dbReference>
<proteinExistence type="predicted"/>
<dbReference type="PANTHER" id="PTHR42830">
    <property type="entry name" value="OSMOTICALLY INDUCIBLE FAMILY PROTEIN"/>
    <property type="match status" value="1"/>
</dbReference>
<sequence>MDRHATAHWEGSLKAGKGTVSTESGVLDANPYSFGTRFEEEKGTNPEELIGAAHAGCFSMALSMILGEDGYEPTSIDTQAAVMLSKTDEGFEISKIHLKVKASISGISEDDFKKAAEAAKVNCPVSKALNAEITMEAQLV</sequence>
<dbReference type="SUPFAM" id="SSF82784">
    <property type="entry name" value="OsmC-like"/>
    <property type="match status" value="1"/>
</dbReference>
<evidence type="ECO:0000313" key="1">
    <source>
        <dbReference type="EMBL" id="MWJ27067.1"/>
    </source>
</evidence>
<dbReference type="InterPro" id="IPR015946">
    <property type="entry name" value="KH_dom-like_a/b"/>
</dbReference>
<dbReference type="InterPro" id="IPR019904">
    <property type="entry name" value="Peroxiredoxin_OsmC"/>
</dbReference>
<dbReference type="AlphaFoldDB" id="A0A7X3GY65"/>
<dbReference type="GO" id="GO:0006979">
    <property type="term" value="P:response to oxidative stress"/>
    <property type="evidence" value="ECO:0007669"/>
    <property type="project" value="InterPro"/>
</dbReference>
<dbReference type="RefSeq" id="WP_160417304.1">
    <property type="nucleotide sequence ID" value="NZ_WTKP01000002.1"/>
</dbReference>
<comment type="caution">
    <text evidence="1">The sequence shown here is derived from an EMBL/GenBank/DDBJ whole genome shotgun (WGS) entry which is preliminary data.</text>
</comment>
<dbReference type="InterPro" id="IPR052707">
    <property type="entry name" value="OsmC_Ohr_Peroxiredoxin"/>
</dbReference>
<dbReference type="InterPro" id="IPR003718">
    <property type="entry name" value="OsmC/Ohr_fam"/>
</dbReference>
<dbReference type="GO" id="GO:0004601">
    <property type="term" value="F:peroxidase activity"/>
    <property type="evidence" value="ECO:0007669"/>
    <property type="project" value="InterPro"/>
</dbReference>
<dbReference type="NCBIfam" id="TIGR03562">
    <property type="entry name" value="osmo_induc_OsmC"/>
    <property type="match status" value="1"/>
</dbReference>
<gene>
    <name evidence="1" type="ORF">GPM19_02420</name>
</gene>
<dbReference type="PANTHER" id="PTHR42830:SF1">
    <property type="entry name" value="OSMOTICALLY INDUCIBLE FAMILY PROTEIN"/>
    <property type="match status" value="1"/>
</dbReference>
<reference evidence="1 2" key="1">
    <citation type="submission" date="2019-12" db="EMBL/GenBank/DDBJ databases">
        <title>Halomonas rutogse sp. nov. isolated from two lakes on Tibetan Plateau.</title>
        <authorList>
            <person name="Gao P."/>
        </authorList>
    </citation>
    <scope>NUCLEOTIDE SEQUENCE [LARGE SCALE GENOMIC DNA]</scope>
    <source>
        <strain evidence="1 2">ZH2S</strain>
    </source>
</reference>
<keyword evidence="2" id="KW-1185">Reference proteome</keyword>
<protein>
    <submittedName>
        <fullName evidence="1">OsmC family peroxiredoxin</fullName>
    </submittedName>
</protein>
<dbReference type="Proteomes" id="UP000437638">
    <property type="component" value="Unassembled WGS sequence"/>
</dbReference>
<dbReference type="EMBL" id="WTKP01000002">
    <property type="protein sequence ID" value="MWJ27067.1"/>
    <property type="molecule type" value="Genomic_DNA"/>
</dbReference>
<dbReference type="Pfam" id="PF02566">
    <property type="entry name" value="OsmC"/>
    <property type="match status" value="1"/>
</dbReference>